<dbReference type="AlphaFoldDB" id="A0A554XKR2"/>
<dbReference type="SUPFAM" id="SSF52833">
    <property type="entry name" value="Thioredoxin-like"/>
    <property type="match status" value="1"/>
</dbReference>
<protein>
    <submittedName>
        <fullName evidence="1">DsbE: periplasmic protein thiol:disulfide oxidoreductase, DsbE subfamily</fullName>
    </submittedName>
</protein>
<dbReference type="Proteomes" id="UP000318294">
    <property type="component" value="Unassembled WGS sequence"/>
</dbReference>
<dbReference type="EMBL" id="VJON01000001">
    <property type="protein sequence ID" value="TSE36412.1"/>
    <property type="molecule type" value="Genomic_DNA"/>
</dbReference>
<dbReference type="Gene3D" id="3.40.30.10">
    <property type="entry name" value="Glutaredoxin"/>
    <property type="match status" value="1"/>
</dbReference>
<comment type="caution">
    <text evidence="1">The sequence shown here is derived from an EMBL/GenBank/DDBJ whole genome shotgun (WGS) entry which is preliminary data.</text>
</comment>
<evidence type="ECO:0000313" key="2">
    <source>
        <dbReference type="Proteomes" id="UP000318294"/>
    </source>
</evidence>
<accession>A0A554XKR2</accession>
<evidence type="ECO:0000313" key="1">
    <source>
        <dbReference type="EMBL" id="TSE36412.1"/>
    </source>
</evidence>
<reference evidence="1 2" key="1">
    <citation type="submission" date="2019-07" db="EMBL/GenBank/DDBJ databases">
        <title>Tepidimonas charontis SPSP-6 draft genome.</title>
        <authorList>
            <person name="Da Costa M.S."/>
            <person name="Froufe H.J.C."/>
            <person name="Egas C."/>
            <person name="Albuquerque L."/>
        </authorList>
    </citation>
    <scope>NUCLEOTIDE SEQUENCE [LARGE SCALE GENOMIC DNA]</scope>
    <source>
        <strain evidence="1 2">SPSP-6</strain>
    </source>
</reference>
<sequence>MRRPLSRLFDILSTLVIAAAVFWVVQAWMLRDSPSHWQENGALRWVLADGTLGHGTLRDLRRALGVTDAPVGLYVWATWCPICAAMSDAVDGVAREQTLLTVATRSGEADALQRHLQGHGQRWVVILDPDGRLAQRHGWRSVPVFGVLMPDGALEHVTVGYTTAWGMRWRLWLAKR</sequence>
<dbReference type="InterPro" id="IPR036249">
    <property type="entry name" value="Thioredoxin-like_sf"/>
</dbReference>
<proteinExistence type="predicted"/>
<keyword evidence="2" id="KW-1185">Reference proteome</keyword>
<gene>
    <name evidence="1" type="ORF">Tchar_00034</name>
</gene>
<dbReference type="OrthoDB" id="9811352at2"/>
<name>A0A554XKR2_9BURK</name>
<dbReference type="RefSeq" id="WP_144327083.1">
    <property type="nucleotide sequence ID" value="NZ_VJON01000001.1"/>
</dbReference>
<organism evidence="1 2">
    <name type="scientific">Tepidimonas charontis</name>
    <dbReference type="NCBI Taxonomy" id="2267262"/>
    <lineage>
        <taxon>Bacteria</taxon>
        <taxon>Pseudomonadati</taxon>
        <taxon>Pseudomonadota</taxon>
        <taxon>Betaproteobacteria</taxon>
        <taxon>Burkholderiales</taxon>
        <taxon>Tepidimonas</taxon>
    </lineage>
</organism>